<dbReference type="InterPro" id="IPR012312">
    <property type="entry name" value="Hemerythrin-like"/>
</dbReference>
<comment type="caution">
    <text evidence="2">The sequence shown here is derived from an EMBL/GenBank/DDBJ whole genome shotgun (WGS) entry which is preliminary data.</text>
</comment>
<gene>
    <name evidence="2" type="ORF">OJ997_16470</name>
</gene>
<dbReference type="Pfam" id="PF01814">
    <property type="entry name" value="Hemerythrin"/>
    <property type="match status" value="1"/>
</dbReference>
<evidence type="ECO:0000313" key="2">
    <source>
        <dbReference type="EMBL" id="MDA0181899.1"/>
    </source>
</evidence>
<accession>A0A9X3NB66</accession>
<dbReference type="RefSeq" id="WP_270026254.1">
    <property type="nucleotide sequence ID" value="NZ_JAPDDP010000028.1"/>
</dbReference>
<sequence>MKRAPELTRLSHDHHHALDVARRLRRAHRDSLEDVLDQLHAFLRTRGEEHFEVEERLFTPGLCAGDPRWEPAVARMLAEHADLRGRATTVADVAAAHALGDALHDHVRFEERELFPIVEVTLAQAELERLQSALTV</sequence>
<reference evidence="2" key="1">
    <citation type="submission" date="2022-10" db="EMBL/GenBank/DDBJ databases">
        <title>The WGS of Solirubrobacter phytolaccae KCTC 29190.</title>
        <authorList>
            <person name="Jiang Z."/>
        </authorList>
    </citation>
    <scope>NUCLEOTIDE SEQUENCE</scope>
    <source>
        <strain evidence="2">KCTC 29190</strain>
    </source>
</reference>
<dbReference type="Proteomes" id="UP001147653">
    <property type="component" value="Unassembled WGS sequence"/>
</dbReference>
<name>A0A9X3NB66_9ACTN</name>
<organism evidence="2 3">
    <name type="scientific">Solirubrobacter phytolaccae</name>
    <dbReference type="NCBI Taxonomy" id="1404360"/>
    <lineage>
        <taxon>Bacteria</taxon>
        <taxon>Bacillati</taxon>
        <taxon>Actinomycetota</taxon>
        <taxon>Thermoleophilia</taxon>
        <taxon>Solirubrobacterales</taxon>
        <taxon>Solirubrobacteraceae</taxon>
        <taxon>Solirubrobacter</taxon>
    </lineage>
</organism>
<feature type="domain" description="Hemerythrin-like" evidence="1">
    <location>
        <begin position="9"/>
        <end position="117"/>
    </location>
</feature>
<proteinExistence type="predicted"/>
<dbReference type="AlphaFoldDB" id="A0A9X3NB66"/>
<dbReference type="EMBL" id="JAPDDP010000028">
    <property type="protein sequence ID" value="MDA0181899.1"/>
    <property type="molecule type" value="Genomic_DNA"/>
</dbReference>
<protein>
    <submittedName>
        <fullName evidence="2">Hemerythrin domain-containing protein</fullName>
    </submittedName>
</protein>
<evidence type="ECO:0000259" key="1">
    <source>
        <dbReference type="Pfam" id="PF01814"/>
    </source>
</evidence>
<evidence type="ECO:0000313" key="3">
    <source>
        <dbReference type="Proteomes" id="UP001147653"/>
    </source>
</evidence>
<dbReference type="Gene3D" id="1.20.120.520">
    <property type="entry name" value="nmb1532 protein domain like"/>
    <property type="match status" value="1"/>
</dbReference>
<keyword evidence="3" id="KW-1185">Reference proteome</keyword>